<evidence type="ECO:0000313" key="3">
    <source>
        <dbReference type="Proteomes" id="UP000197215"/>
    </source>
</evidence>
<sequence length="69" mass="7536">MEKQSRNSIVMFLISMRAVLWGFLGVRKRSGQDADMSSVSFVHIVLAGILGAVIFMTVLLLIVKAVVAN</sequence>
<keyword evidence="1" id="KW-0472">Membrane</keyword>
<gene>
    <name evidence="2" type="ORF">SAMN06295916_1049</name>
</gene>
<protein>
    <recommendedName>
        <fullName evidence="4">DUF2970 domain-containing protein</fullName>
    </recommendedName>
</protein>
<feature type="transmembrane region" description="Helical" evidence="1">
    <location>
        <begin position="44"/>
        <end position="67"/>
    </location>
</feature>
<dbReference type="InterPro" id="IPR021344">
    <property type="entry name" value="DUF2970"/>
</dbReference>
<evidence type="ECO:0000313" key="2">
    <source>
        <dbReference type="EMBL" id="SNC64233.1"/>
    </source>
</evidence>
<feature type="transmembrane region" description="Helical" evidence="1">
    <location>
        <begin position="7"/>
        <end position="24"/>
    </location>
</feature>
<keyword evidence="1" id="KW-0812">Transmembrane</keyword>
<proteinExistence type="predicted"/>
<dbReference type="OrthoDB" id="8657357at2"/>
<reference evidence="2 3" key="1">
    <citation type="submission" date="2017-06" db="EMBL/GenBank/DDBJ databases">
        <authorList>
            <person name="Kim H.J."/>
            <person name="Triplett B.A."/>
        </authorList>
    </citation>
    <scope>NUCLEOTIDE SEQUENCE [LARGE SCALE GENOMIC DNA]</scope>
    <source>
        <strain evidence="2 3">MWH-VicM1</strain>
    </source>
</reference>
<keyword evidence="1" id="KW-1133">Transmembrane helix</keyword>
<evidence type="ECO:0008006" key="4">
    <source>
        <dbReference type="Google" id="ProtNLM"/>
    </source>
</evidence>
<dbReference type="Pfam" id="PF11174">
    <property type="entry name" value="DUF2970"/>
    <property type="match status" value="1"/>
</dbReference>
<dbReference type="Proteomes" id="UP000197215">
    <property type="component" value="Unassembled WGS sequence"/>
</dbReference>
<dbReference type="RefSeq" id="WP_088812889.1">
    <property type="nucleotide sequence ID" value="NZ_FYEX01000001.1"/>
</dbReference>
<dbReference type="EMBL" id="FYEX01000001">
    <property type="protein sequence ID" value="SNC64233.1"/>
    <property type="molecule type" value="Genomic_DNA"/>
</dbReference>
<name>A0A212TDZ7_9BURK</name>
<keyword evidence="3" id="KW-1185">Reference proteome</keyword>
<evidence type="ECO:0000256" key="1">
    <source>
        <dbReference type="SAM" id="Phobius"/>
    </source>
</evidence>
<dbReference type="AlphaFoldDB" id="A0A212TDZ7"/>
<organism evidence="2 3">
    <name type="scientific">Polynucleobacter victoriensis</name>
    <dbReference type="NCBI Taxonomy" id="2049319"/>
    <lineage>
        <taxon>Bacteria</taxon>
        <taxon>Pseudomonadati</taxon>
        <taxon>Pseudomonadota</taxon>
        <taxon>Betaproteobacteria</taxon>
        <taxon>Burkholderiales</taxon>
        <taxon>Burkholderiaceae</taxon>
        <taxon>Polynucleobacter</taxon>
    </lineage>
</organism>
<accession>A0A212TDZ7</accession>